<keyword evidence="2" id="KW-1185">Reference proteome</keyword>
<evidence type="ECO:0000313" key="2">
    <source>
        <dbReference type="Proteomes" id="UP001295684"/>
    </source>
</evidence>
<organism evidence="1 2">
    <name type="scientific">Euplotes crassus</name>
    <dbReference type="NCBI Taxonomy" id="5936"/>
    <lineage>
        <taxon>Eukaryota</taxon>
        <taxon>Sar</taxon>
        <taxon>Alveolata</taxon>
        <taxon>Ciliophora</taxon>
        <taxon>Intramacronucleata</taxon>
        <taxon>Spirotrichea</taxon>
        <taxon>Hypotrichia</taxon>
        <taxon>Euplotida</taxon>
        <taxon>Euplotidae</taxon>
        <taxon>Moneuplotes</taxon>
    </lineage>
</organism>
<dbReference type="AlphaFoldDB" id="A0AAD1UC11"/>
<gene>
    <name evidence="1" type="ORF">ECRASSUSDP1_LOCUS7333</name>
</gene>
<accession>A0AAD1UC11</accession>
<dbReference type="EMBL" id="CAMPGE010007136">
    <property type="protein sequence ID" value="CAI2366062.1"/>
    <property type="molecule type" value="Genomic_DNA"/>
</dbReference>
<comment type="caution">
    <text evidence="1">The sequence shown here is derived from an EMBL/GenBank/DDBJ whole genome shotgun (WGS) entry which is preliminary data.</text>
</comment>
<reference evidence="1" key="1">
    <citation type="submission" date="2023-07" db="EMBL/GenBank/DDBJ databases">
        <authorList>
            <consortium name="AG Swart"/>
            <person name="Singh M."/>
            <person name="Singh A."/>
            <person name="Seah K."/>
            <person name="Emmerich C."/>
        </authorList>
    </citation>
    <scope>NUCLEOTIDE SEQUENCE</scope>
    <source>
        <strain evidence="1">DP1</strain>
    </source>
</reference>
<name>A0AAD1UC11_EUPCR</name>
<proteinExistence type="predicted"/>
<evidence type="ECO:0000313" key="1">
    <source>
        <dbReference type="EMBL" id="CAI2366062.1"/>
    </source>
</evidence>
<protein>
    <submittedName>
        <fullName evidence="1">Uncharacterized protein</fullName>
    </submittedName>
</protein>
<dbReference type="Proteomes" id="UP001295684">
    <property type="component" value="Unassembled WGS sequence"/>
</dbReference>
<sequence length="325" mass="38286">MLIEDQNRMFRLRQRRNRRFGASVDYTRKEKKRKKALIGRQTTLLKELKLLESKGKKKLNNLDKRDNDRAIKTLRRKIKEDRLKNEYYGKCSIEILANKHKEEHSPELSIKNTLNQSYDALYSSYKSLKLDETKSQKDFTILRDTSRPMSPDDEDYFDSVNPCRKPRSVKISFDEHDNSYSERLSVSPEERKMIKNTLFLKKKIREEDKELEITRKAIHENISLRQFKPRGSYSGISSPMAMNKRYKSRKFGGIHVHPSGKIQLEVKKTLRLLNPKIAEVEHLGSIIDQKNLLKRKQMAARIQDNIKEEQIGLEKKIRVPPKFGG</sequence>